<dbReference type="RefSeq" id="WP_265729257.1">
    <property type="nucleotide sequence ID" value="NZ_AP027271.1"/>
</dbReference>
<dbReference type="Proteomes" id="UP001307608">
    <property type="component" value="Chromosome"/>
</dbReference>
<dbReference type="Pfam" id="PF11814">
    <property type="entry name" value="DUF3335"/>
    <property type="match status" value="1"/>
</dbReference>
<name>A0ABM8FDX9_9GAMM</name>
<evidence type="ECO:0000256" key="2">
    <source>
        <dbReference type="ARBA" id="ARBA00023315"/>
    </source>
</evidence>
<protein>
    <submittedName>
        <fullName evidence="4">GNAT family N-acetyltransferase</fullName>
    </submittedName>
</protein>
<accession>A0ABM8FDX9</accession>
<feature type="domain" description="N-acetyltransferase" evidence="3">
    <location>
        <begin position="13"/>
        <end position="160"/>
    </location>
</feature>
<organism evidence="4 5">
    <name type="scientific">Marinomonas pontica</name>
    <dbReference type="NCBI Taxonomy" id="264739"/>
    <lineage>
        <taxon>Bacteria</taxon>
        <taxon>Pseudomonadati</taxon>
        <taxon>Pseudomonadota</taxon>
        <taxon>Gammaproteobacteria</taxon>
        <taxon>Oceanospirillales</taxon>
        <taxon>Oceanospirillaceae</taxon>
        <taxon>Marinomonas</taxon>
    </lineage>
</organism>
<evidence type="ECO:0000313" key="5">
    <source>
        <dbReference type="Proteomes" id="UP001307608"/>
    </source>
</evidence>
<gene>
    <name evidence="4" type="ORF">MACH16_12710</name>
</gene>
<keyword evidence="1" id="KW-0808">Transferase</keyword>
<dbReference type="PANTHER" id="PTHR43877:SF2">
    <property type="entry name" value="AMINOALKYLPHOSPHONATE N-ACETYLTRANSFERASE-RELATED"/>
    <property type="match status" value="1"/>
</dbReference>
<dbReference type="InterPro" id="IPR021770">
    <property type="entry name" value="DUF3335"/>
</dbReference>
<keyword evidence="2" id="KW-0012">Acyltransferase</keyword>
<dbReference type="EMBL" id="AP027271">
    <property type="protein sequence ID" value="BDX02523.1"/>
    <property type="molecule type" value="Genomic_DNA"/>
</dbReference>
<sequence length="383" mass="42790">MITSSVTCSFPNIDIRLASIDDLKALLVLEGKAFTGDRLSRRSFRHAITSSGSALFVAMKEDGELLGYALLHLRQGTHLARLYSLAVSPEARGLGIGKLLIQACEKKALKKGKMLLRLEVSDVNHNAIALYQKMGYKEFGHYDAYYEDQTDAIRMQKRLRHAGDEQTTRAIPWLAQGTPFTCGPASLQMVLSSMHPDYLATPNDELEIWREATTIFMTSGHGGCHPMGLALAAKKRGLSADVWLSEEGPLFVDSVRNELKKEVITRVHDSFVEQCEYVGVPLHYTAMPLEQLIEAFDEGGLAIILISTFRMDGKKSPHWVVMSGYDEHCILVHDPDLDDDKKLPDDPPSPLDCQFVPIARDEFEKMSRFGQSRLQATVVLKRL</sequence>
<dbReference type="InterPro" id="IPR016181">
    <property type="entry name" value="Acyl_CoA_acyltransferase"/>
</dbReference>
<dbReference type="PANTHER" id="PTHR43877">
    <property type="entry name" value="AMINOALKYLPHOSPHONATE N-ACETYLTRANSFERASE-RELATED-RELATED"/>
    <property type="match status" value="1"/>
</dbReference>
<dbReference type="Pfam" id="PF00583">
    <property type="entry name" value="Acetyltransf_1"/>
    <property type="match status" value="1"/>
</dbReference>
<proteinExistence type="predicted"/>
<dbReference type="CDD" id="cd04301">
    <property type="entry name" value="NAT_SF"/>
    <property type="match status" value="1"/>
</dbReference>
<keyword evidence="5" id="KW-1185">Reference proteome</keyword>
<dbReference type="SUPFAM" id="SSF55729">
    <property type="entry name" value="Acyl-CoA N-acyltransferases (Nat)"/>
    <property type="match status" value="1"/>
</dbReference>
<evidence type="ECO:0000259" key="3">
    <source>
        <dbReference type="PROSITE" id="PS51186"/>
    </source>
</evidence>
<dbReference type="InterPro" id="IPR050832">
    <property type="entry name" value="Bact_Acetyltransf"/>
</dbReference>
<dbReference type="Gene3D" id="3.90.70.10">
    <property type="entry name" value="Cysteine proteinases"/>
    <property type="match status" value="1"/>
</dbReference>
<dbReference type="Gene3D" id="3.40.630.30">
    <property type="match status" value="1"/>
</dbReference>
<dbReference type="InterPro" id="IPR000182">
    <property type="entry name" value="GNAT_dom"/>
</dbReference>
<evidence type="ECO:0000256" key="1">
    <source>
        <dbReference type="ARBA" id="ARBA00022679"/>
    </source>
</evidence>
<dbReference type="PROSITE" id="PS51186">
    <property type="entry name" value="GNAT"/>
    <property type="match status" value="1"/>
</dbReference>
<reference evidence="4 5" key="1">
    <citation type="submission" date="2023-01" db="EMBL/GenBank/DDBJ databases">
        <title>Complete genome sequence of Marinomonas pontica strain 200518_36.</title>
        <authorList>
            <person name="Ueki S."/>
            <person name="Gajardo G."/>
            <person name="Maruyama F."/>
        </authorList>
    </citation>
    <scope>NUCLEOTIDE SEQUENCE [LARGE SCALE GENOMIC DNA]</scope>
    <source>
        <strain evidence="4 5">200518_36</strain>
    </source>
</reference>
<evidence type="ECO:0000313" key="4">
    <source>
        <dbReference type="EMBL" id="BDX02523.1"/>
    </source>
</evidence>